<evidence type="ECO:0000313" key="1">
    <source>
        <dbReference type="EMBL" id="TEA27041.1"/>
    </source>
</evidence>
<dbReference type="EMBL" id="AWGA01000057">
    <property type="protein sequence ID" value="TEA27041.1"/>
    <property type="molecule type" value="Genomic_DNA"/>
</dbReference>
<comment type="caution">
    <text evidence="1">The sequence shown here is derived from an EMBL/GenBank/DDBJ whole genome shotgun (WGS) entry which is preliminary data.</text>
</comment>
<protein>
    <submittedName>
        <fullName evidence="1">DUF535 domain-containing protein</fullName>
    </submittedName>
</protein>
<gene>
    <name evidence="1" type="ORF">O970_05885</name>
</gene>
<organism evidence="1 2">
    <name type="scientific">Candidatus Schmidhempelia bombi str. Bimp</name>
    <dbReference type="NCBI Taxonomy" id="1387197"/>
    <lineage>
        <taxon>Bacteria</taxon>
        <taxon>Pseudomonadati</taxon>
        <taxon>Pseudomonadota</taxon>
        <taxon>Gammaproteobacteria</taxon>
        <taxon>Orbales</taxon>
        <taxon>Orbaceae</taxon>
        <taxon>Candidatus Schmidhempelia</taxon>
    </lineage>
</organism>
<dbReference type="Proteomes" id="UP000506160">
    <property type="component" value="Unassembled WGS sequence"/>
</dbReference>
<dbReference type="GO" id="GO:0006974">
    <property type="term" value="P:DNA damage response"/>
    <property type="evidence" value="ECO:0007669"/>
    <property type="project" value="TreeGrafter"/>
</dbReference>
<name>A0AB94ICA5_9GAMM</name>
<dbReference type="AlphaFoldDB" id="A0AB94ICA5"/>
<reference evidence="1 2" key="1">
    <citation type="journal article" date="2014" name="Appl. Environ. Microbiol.">
        <title>Genomic features of a bumble bee symbiont reflect its host environment.</title>
        <authorList>
            <person name="Martinson V.G."/>
            <person name="Magoc T."/>
            <person name="Koch H."/>
            <person name="Salzberg S.L."/>
            <person name="Moran N.A."/>
        </authorList>
    </citation>
    <scope>NUCLEOTIDE SEQUENCE [LARGE SCALE GENOMIC DNA]</scope>
    <source>
        <strain evidence="1 2">Bimp</strain>
    </source>
</reference>
<sequence>MKVLDQNSSLLVRLVKGQLPLNPLWKKRSYRIKFLLRSYLVYRETLIWLNTLSGYPLLNEILKKQTNLPCKLHRPYLANSMSRKMRHHAITAHYDFLSKQSPQLIKNLYQLEPIILATIKGKAEQPFFLTLESNDKYSREGELTFSICNSDNVVLATLTFAIIDYYGKLTLFIGGFQGSNHKHARELIQKTTKACFGVFPKHLVLQGALSFANYFGIKNILAVTNKTHIYNNFRYRRRNKLRVADYDSYWQSLQSELIDNQYYQIPYQLKRKQIEDIPSKKRSEYRNRYILLDQLNDDIHHHLSQLE</sequence>
<dbReference type="Pfam" id="PF04393">
    <property type="entry name" value="DUF535"/>
    <property type="match status" value="1"/>
</dbReference>
<dbReference type="InterPro" id="IPR007488">
    <property type="entry name" value="DUF535"/>
</dbReference>
<accession>A0AB94ICA5</accession>
<dbReference type="PANTHER" id="PTHR38785:SF1">
    <property type="entry name" value="HOMOLOG OF VIRK"/>
    <property type="match status" value="1"/>
</dbReference>
<dbReference type="PANTHER" id="PTHR38785">
    <property type="entry name" value="HOMOLOG OF VIRK"/>
    <property type="match status" value="1"/>
</dbReference>
<keyword evidence="2" id="KW-1185">Reference proteome</keyword>
<proteinExistence type="predicted"/>
<evidence type="ECO:0000313" key="2">
    <source>
        <dbReference type="Proteomes" id="UP000506160"/>
    </source>
</evidence>
<dbReference type="RefSeq" id="WP_024496211.1">
    <property type="nucleotide sequence ID" value="NZ_AWGA01000057.1"/>
</dbReference>